<dbReference type="AlphaFoldDB" id="A0A8H7SA88"/>
<evidence type="ECO:0000313" key="9">
    <source>
        <dbReference type="Proteomes" id="UP000646827"/>
    </source>
</evidence>
<dbReference type="PROSITE" id="PS00131">
    <property type="entry name" value="CARBOXYPEPT_SER_SER"/>
    <property type="match status" value="1"/>
</dbReference>
<dbReference type="InterPro" id="IPR033124">
    <property type="entry name" value="Ser_caboxypep_his_AS"/>
</dbReference>
<evidence type="ECO:0000256" key="4">
    <source>
        <dbReference type="ARBA" id="ARBA00022729"/>
    </source>
</evidence>
<keyword evidence="6" id="KW-0325">Glycoprotein</keyword>
<dbReference type="Proteomes" id="UP000646827">
    <property type="component" value="Unassembled WGS sequence"/>
</dbReference>
<gene>
    <name evidence="8" type="ORF">INT45_005060</name>
</gene>
<organism evidence="8 9">
    <name type="scientific">Circinella minor</name>
    <dbReference type="NCBI Taxonomy" id="1195481"/>
    <lineage>
        <taxon>Eukaryota</taxon>
        <taxon>Fungi</taxon>
        <taxon>Fungi incertae sedis</taxon>
        <taxon>Mucoromycota</taxon>
        <taxon>Mucoromycotina</taxon>
        <taxon>Mucoromycetes</taxon>
        <taxon>Mucorales</taxon>
        <taxon>Lichtheimiaceae</taxon>
        <taxon>Circinella</taxon>
    </lineage>
</organism>
<evidence type="ECO:0000256" key="1">
    <source>
        <dbReference type="ARBA" id="ARBA00009431"/>
    </source>
</evidence>
<keyword evidence="2 7" id="KW-0121">Carboxypeptidase</keyword>
<protein>
    <recommendedName>
        <fullName evidence="7">Carboxypeptidase</fullName>
        <ecNumber evidence="7">3.4.16.-</ecNumber>
    </recommendedName>
</protein>
<dbReference type="PANTHER" id="PTHR11802:SF113">
    <property type="entry name" value="SERINE CARBOXYPEPTIDASE CTSA-4.1"/>
    <property type="match status" value="1"/>
</dbReference>
<dbReference type="GO" id="GO:0000324">
    <property type="term" value="C:fungal-type vacuole"/>
    <property type="evidence" value="ECO:0007669"/>
    <property type="project" value="TreeGrafter"/>
</dbReference>
<keyword evidence="3 7" id="KW-0645">Protease</keyword>
<dbReference type="Pfam" id="PF00450">
    <property type="entry name" value="Peptidase_S10"/>
    <property type="match status" value="1"/>
</dbReference>
<evidence type="ECO:0000313" key="8">
    <source>
        <dbReference type="EMBL" id="KAG2226574.1"/>
    </source>
</evidence>
<comment type="similarity">
    <text evidence="1 7">Belongs to the peptidase S10 family.</text>
</comment>
<evidence type="ECO:0000256" key="3">
    <source>
        <dbReference type="ARBA" id="ARBA00022670"/>
    </source>
</evidence>
<dbReference type="InterPro" id="IPR018202">
    <property type="entry name" value="Ser_caboxypep_ser_AS"/>
</dbReference>
<feature type="non-terminal residue" evidence="8">
    <location>
        <position position="1"/>
    </location>
</feature>
<dbReference type="EC" id="3.4.16.-" evidence="7"/>
<dbReference type="EMBL" id="JAEPRB010000015">
    <property type="protein sequence ID" value="KAG2226574.1"/>
    <property type="molecule type" value="Genomic_DNA"/>
</dbReference>
<reference evidence="8 9" key="1">
    <citation type="submission" date="2020-12" db="EMBL/GenBank/DDBJ databases">
        <title>Metabolic potential, ecology and presence of endohyphal bacteria is reflected in genomic diversity of Mucoromycotina.</title>
        <authorList>
            <person name="Muszewska A."/>
            <person name="Okrasinska A."/>
            <person name="Steczkiewicz K."/>
            <person name="Drgas O."/>
            <person name="Orlowska M."/>
            <person name="Perlinska-Lenart U."/>
            <person name="Aleksandrzak-Piekarczyk T."/>
            <person name="Szatraj K."/>
            <person name="Zielenkiewicz U."/>
            <person name="Pilsyk S."/>
            <person name="Malc E."/>
            <person name="Mieczkowski P."/>
            <person name="Kruszewska J.S."/>
            <person name="Biernat P."/>
            <person name="Pawlowska J."/>
        </authorList>
    </citation>
    <scope>NUCLEOTIDE SEQUENCE [LARGE SCALE GENOMIC DNA]</scope>
    <source>
        <strain evidence="8 9">CBS 142.35</strain>
    </source>
</reference>
<sequence length="481" mass="55065">FFSTAFAELQFSKQWPFSPFQHSVAKQQQQPIVQETEFRVLKNERVKNYAVRIKQPQSCENSLQYSGYIDNHETDDHLFFWFFESRTSPETDPFVLWLNGGPGCSSMMGNWMELGPCQVHSSGNSTVHNEYSWNTAANIVFLDQPVNVGYSYGKSKIADTKHAARDVAAFLQLFLFEFKKYADNPLHIAGESYGGHYLPALSVELLQQNKIAAKGHIHIPYESMIIGNGWTDPRTQYKHYETYSCANNSEYEPLFDEKICKKMRDTYPRCEKLMTTCYEQQLPLTCIPAELYCIKTQQSIFYESGLNLNPYDIRKTCAGESGLCYAEIDSITKYANSMKVRRELGVDDAARKFSSCTDSVAEQFEKTADHGFSFAKHVADTLNSGIRVLLYAGDMDWRCNWIGNRAWSLKMEWSGQQGYREALGEPWCNSKTGGLAGKVWSHSRLTFLQVFNAGHMVPYDQPENALDFFNRWLQNKALNSI</sequence>
<evidence type="ECO:0000256" key="6">
    <source>
        <dbReference type="ARBA" id="ARBA00023180"/>
    </source>
</evidence>
<accession>A0A8H7SA88</accession>
<dbReference type="Gene3D" id="3.40.50.1820">
    <property type="entry name" value="alpha/beta hydrolase"/>
    <property type="match status" value="1"/>
</dbReference>
<dbReference type="InterPro" id="IPR029058">
    <property type="entry name" value="AB_hydrolase_fold"/>
</dbReference>
<keyword evidence="4" id="KW-0732">Signal</keyword>
<proteinExistence type="inferred from homology"/>
<dbReference type="PANTHER" id="PTHR11802">
    <property type="entry name" value="SERINE PROTEASE FAMILY S10 SERINE CARBOXYPEPTIDASE"/>
    <property type="match status" value="1"/>
</dbReference>
<comment type="caution">
    <text evidence="8">The sequence shown here is derived from an EMBL/GenBank/DDBJ whole genome shotgun (WGS) entry which is preliminary data.</text>
</comment>
<evidence type="ECO:0000256" key="7">
    <source>
        <dbReference type="RuleBase" id="RU361156"/>
    </source>
</evidence>
<name>A0A8H7SA88_9FUNG</name>
<dbReference type="GO" id="GO:0006508">
    <property type="term" value="P:proteolysis"/>
    <property type="evidence" value="ECO:0007669"/>
    <property type="project" value="UniProtKB-KW"/>
</dbReference>
<keyword evidence="9" id="KW-1185">Reference proteome</keyword>
<dbReference type="Gene3D" id="1.10.287.410">
    <property type="match status" value="1"/>
</dbReference>
<dbReference type="InterPro" id="IPR001563">
    <property type="entry name" value="Peptidase_S10"/>
</dbReference>
<dbReference type="PROSITE" id="PS00560">
    <property type="entry name" value="CARBOXYPEPT_SER_HIS"/>
    <property type="match status" value="1"/>
</dbReference>
<dbReference type="SUPFAM" id="SSF53474">
    <property type="entry name" value="alpha/beta-Hydrolases"/>
    <property type="match status" value="1"/>
</dbReference>
<keyword evidence="5 7" id="KW-0378">Hydrolase</keyword>
<dbReference type="OrthoDB" id="443318at2759"/>
<dbReference type="GO" id="GO:0004185">
    <property type="term" value="F:serine-type carboxypeptidase activity"/>
    <property type="evidence" value="ECO:0007669"/>
    <property type="project" value="UniProtKB-UniRule"/>
</dbReference>
<dbReference type="PRINTS" id="PR00724">
    <property type="entry name" value="CRBOXYPTASEC"/>
</dbReference>
<evidence type="ECO:0000256" key="2">
    <source>
        <dbReference type="ARBA" id="ARBA00022645"/>
    </source>
</evidence>
<evidence type="ECO:0000256" key="5">
    <source>
        <dbReference type="ARBA" id="ARBA00022801"/>
    </source>
</evidence>